<protein>
    <submittedName>
        <fullName evidence="3">GPI-anchor transamidase</fullName>
    </submittedName>
</protein>
<dbReference type="GO" id="GO:0016255">
    <property type="term" value="P:attachment of GPI anchor to protein"/>
    <property type="evidence" value="ECO:0007669"/>
    <property type="project" value="InterPro"/>
</dbReference>
<evidence type="ECO:0000256" key="1">
    <source>
        <dbReference type="ARBA" id="ARBA00022729"/>
    </source>
</evidence>
<keyword evidence="2" id="KW-1185">Reference proteome</keyword>
<evidence type="ECO:0000313" key="3">
    <source>
        <dbReference type="WBParaSite" id="nRc.2.0.1.t40905-RA"/>
    </source>
</evidence>
<reference evidence="3" key="1">
    <citation type="submission" date="2022-11" db="UniProtKB">
        <authorList>
            <consortium name="WormBaseParasite"/>
        </authorList>
    </citation>
    <scope>IDENTIFICATION</scope>
</reference>
<dbReference type="GO" id="GO:0042765">
    <property type="term" value="C:GPI-anchor transamidase complex"/>
    <property type="evidence" value="ECO:0007669"/>
    <property type="project" value="InterPro"/>
</dbReference>
<dbReference type="PANTHER" id="PTHR48067:SF1">
    <property type="entry name" value="GPI-ANCHOR TRANSAMIDASE"/>
    <property type="match status" value="1"/>
</dbReference>
<proteinExistence type="predicted"/>
<keyword evidence="1" id="KW-0732">Signal</keyword>
<dbReference type="GO" id="GO:0003923">
    <property type="term" value="F:GPI-anchor transamidase activity"/>
    <property type="evidence" value="ECO:0007669"/>
    <property type="project" value="InterPro"/>
</dbReference>
<dbReference type="WBParaSite" id="nRc.2.0.1.t40905-RA">
    <property type="protein sequence ID" value="nRc.2.0.1.t40905-RA"/>
    <property type="gene ID" value="nRc.2.0.1.g40905"/>
</dbReference>
<accession>A0A915KS31</accession>
<name>A0A915KS31_ROMCU</name>
<dbReference type="Gene3D" id="3.40.50.1460">
    <property type="match status" value="1"/>
</dbReference>
<dbReference type="OMA" id="IHYRIMW"/>
<dbReference type="Proteomes" id="UP000887565">
    <property type="component" value="Unplaced"/>
</dbReference>
<dbReference type="InterPro" id="IPR028361">
    <property type="entry name" value="GPI_transamidase"/>
</dbReference>
<organism evidence="2 3">
    <name type="scientific">Romanomermis culicivorax</name>
    <name type="common">Nematode worm</name>
    <dbReference type="NCBI Taxonomy" id="13658"/>
    <lineage>
        <taxon>Eukaryota</taxon>
        <taxon>Metazoa</taxon>
        <taxon>Ecdysozoa</taxon>
        <taxon>Nematoda</taxon>
        <taxon>Enoplea</taxon>
        <taxon>Dorylaimia</taxon>
        <taxon>Mermithida</taxon>
        <taxon>Mermithoidea</taxon>
        <taxon>Mermithidae</taxon>
        <taxon>Romanomermis</taxon>
    </lineage>
</organism>
<evidence type="ECO:0000313" key="2">
    <source>
        <dbReference type="Proteomes" id="UP000887565"/>
    </source>
</evidence>
<dbReference type="PANTHER" id="PTHR48067">
    <property type="entry name" value="GPI-ANCHOR TRANSAMIDASE"/>
    <property type="match status" value="1"/>
</dbReference>
<sequence>MLLIVDTCQAASMYEKLYSPNVIAAASSLVGEDSLSHHVDHSIGVYIIDRYPYYILEYLEKVQPNTNRTLQEFLNACPKRKCISTVGVRYDLLPKTPSKIRVTDFLGSVRNIDYLTEIYDALHVKNGKKQISGEVTQAPRTT</sequence>
<dbReference type="AlphaFoldDB" id="A0A915KS31"/>